<reference evidence="2 3" key="1">
    <citation type="journal article" date="2016" name="Mol. Biol. Evol.">
        <title>Comparative Genomics of Early-Diverging Mushroom-Forming Fungi Provides Insights into the Origins of Lignocellulose Decay Capabilities.</title>
        <authorList>
            <person name="Nagy L.G."/>
            <person name="Riley R."/>
            <person name="Tritt A."/>
            <person name="Adam C."/>
            <person name="Daum C."/>
            <person name="Floudas D."/>
            <person name="Sun H."/>
            <person name="Yadav J.S."/>
            <person name="Pangilinan J."/>
            <person name="Larsson K.H."/>
            <person name="Matsuura K."/>
            <person name="Barry K."/>
            <person name="Labutti K."/>
            <person name="Kuo R."/>
            <person name="Ohm R.A."/>
            <person name="Bhattacharya S.S."/>
            <person name="Shirouzu T."/>
            <person name="Yoshinaga Y."/>
            <person name="Martin F.M."/>
            <person name="Grigoriev I.V."/>
            <person name="Hibbett D.S."/>
        </authorList>
    </citation>
    <scope>NUCLEOTIDE SEQUENCE [LARGE SCALE GENOMIC DNA]</scope>
    <source>
        <strain evidence="2 3">93-53</strain>
    </source>
</reference>
<evidence type="ECO:0000313" key="2">
    <source>
        <dbReference type="EMBL" id="KZT04974.1"/>
    </source>
</evidence>
<accession>A0A165DIS4</accession>
<dbReference type="RefSeq" id="XP_040762714.1">
    <property type="nucleotide sequence ID" value="XM_040909243.1"/>
</dbReference>
<keyword evidence="1" id="KW-0472">Membrane</keyword>
<name>A0A165DIS4_9APHY</name>
<organism evidence="2 3">
    <name type="scientific">Laetiporus sulphureus 93-53</name>
    <dbReference type="NCBI Taxonomy" id="1314785"/>
    <lineage>
        <taxon>Eukaryota</taxon>
        <taxon>Fungi</taxon>
        <taxon>Dikarya</taxon>
        <taxon>Basidiomycota</taxon>
        <taxon>Agaricomycotina</taxon>
        <taxon>Agaricomycetes</taxon>
        <taxon>Polyporales</taxon>
        <taxon>Laetiporus</taxon>
    </lineage>
</organism>
<keyword evidence="1" id="KW-0812">Transmembrane</keyword>
<dbReference type="OrthoDB" id="3265172at2759"/>
<proteinExistence type="predicted"/>
<dbReference type="Proteomes" id="UP000076871">
    <property type="component" value="Unassembled WGS sequence"/>
</dbReference>
<dbReference type="GeneID" id="63826272"/>
<protein>
    <recommendedName>
        <fullName evidence="4">Transmembrane protein</fullName>
    </recommendedName>
</protein>
<evidence type="ECO:0008006" key="4">
    <source>
        <dbReference type="Google" id="ProtNLM"/>
    </source>
</evidence>
<dbReference type="EMBL" id="KV427633">
    <property type="protein sequence ID" value="KZT04974.1"/>
    <property type="molecule type" value="Genomic_DNA"/>
</dbReference>
<keyword evidence="3" id="KW-1185">Reference proteome</keyword>
<sequence length="214" mass="23715">MNKLKKSPPHSAISALGQHSAQVASSIASSSASVESRTMLYARALVPATGRTKATRPVNAASTISAAVRPMTTAEQYWAMRALTAEAHLSTRVVHQTELVELSQREEERRAREVDALRRSHEETYARMELLVLILLGCLVSFAFATVYMISPSQHSQSTRWPTPHFTIPILSPFTSVVEHETSAVNAKMTSAFIVALACLAYGCFRYWVLHMRR</sequence>
<keyword evidence="1" id="KW-1133">Transmembrane helix</keyword>
<gene>
    <name evidence="2" type="ORF">LAESUDRAFT_727547</name>
</gene>
<dbReference type="InParanoid" id="A0A165DIS4"/>
<dbReference type="AlphaFoldDB" id="A0A165DIS4"/>
<evidence type="ECO:0000256" key="1">
    <source>
        <dbReference type="SAM" id="Phobius"/>
    </source>
</evidence>
<evidence type="ECO:0000313" key="3">
    <source>
        <dbReference type="Proteomes" id="UP000076871"/>
    </source>
</evidence>
<feature type="transmembrane region" description="Helical" evidence="1">
    <location>
        <begin position="128"/>
        <end position="150"/>
    </location>
</feature>
<feature type="transmembrane region" description="Helical" evidence="1">
    <location>
        <begin position="189"/>
        <end position="209"/>
    </location>
</feature>